<dbReference type="SUPFAM" id="SSF46689">
    <property type="entry name" value="Homeodomain-like"/>
    <property type="match status" value="1"/>
</dbReference>
<name>A0A7R9PHL5_TIMGE</name>
<dbReference type="GO" id="GO:0005634">
    <property type="term" value="C:nucleus"/>
    <property type="evidence" value="ECO:0007669"/>
    <property type="project" value="UniProtKB-SubCell"/>
</dbReference>
<evidence type="ECO:0000259" key="7">
    <source>
        <dbReference type="PROSITE" id="PS50135"/>
    </source>
</evidence>
<feature type="region of interest" description="Disordered" evidence="6">
    <location>
        <begin position="248"/>
        <end position="268"/>
    </location>
</feature>
<dbReference type="GO" id="GO:0070461">
    <property type="term" value="C:SAGA-type complex"/>
    <property type="evidence" value="ECO:0007669"/>
    <property type="project" value="UniProtKB-ARBA"/>
</dbReference>
<dbReference type="InterPro" id="IPR009057">
    <property type="entry name" value="Homeodomain-like_sf"/>
</dbReference>
<protein>
    <recommendedName>
        <fullName evidence="7">ZZ-type domain-containing protein</fullName>
    </recommendedName>
</protein>
<dbReference type="EMBL" id="OE839302">
    <property type="protein sequence ID" value="CAD7586635.1"/>
    <property type="molecule type" value="Genomic_DNA"/>
</dbReference>
<feature type="region of interest" description="Disordered" evidence="6">
    <location>
        <begin position="90"/>
        <end position="111"/>
    </location>
</feature>
<dbReference type="Gene3D" id="1.10.10.60">
    <property type="entry name" value="Homeodomain-like"/>
    <property type="match status" value="1"/>
</dbReference>
<comment type="subcellular location">
    <subcellularLocation>
        <location evidence="1">Nucleus</location>
    </subcellularLocation>
</comment>
<evidence type="ECO:0000256" key="1">
    <source>
        <dbReference type="ARBA" id="ARBA00004123"/>
    </source>
</evidence>
<dbReference type="SMART" id="SM00291">
    <property type="entry name" value="ZnF_ZZ"/>
    <property type="match status" value="1"/>
</dbReference>
<dbReference type="PANTHER" id="PTHR22705:SF0">
    <property type="entry name" value="ZZ-TYPE ZINC FINGER-CONTAINING PROTEIN 3"/>
    <property type="match status" value="1"/>
</dbReference>
<dbReference type="PANTHER" id="PTHR22705">
    <property type="entry name" value="ZINC FINGER, ZZ DOMAIN CONTAINING 3"/>
    <property type="match status" value="1"/>
</dbReference>
<keyword evidence="4" id="KW-0862">Zinc</keyword>
<dbReference type="InterPro" id="IPR001005">
    <property type="entry name" value="SANT/Myb"/>
</dbReference>
<evidence type="ECO:0000256" key="5">
    <source>
        <dbReference type="PROSITE-ProRule" id="PRU00228"/>
    </source>
</evidence>
<keyword evidence="3 5" id="KW-0863">Zinc-finger</keyword>
<organism evidence="8">
    <name type="scientific">Timema genevievae</name>
    <name type="common">Walking stick</name>
    <dbReference type="NCBI Taxonomy" id="629358"/>
    <lineage>
        <taxon>Eukaryota</taxon>
        <taxon>Metazoa</taxon>
        <taxon>Ecdysozoa</taxon>
        <taxon>Arthropoda</taxon>
        <taxon>Hexapoda</taxon>
        <taxon>Insecta</taxon>
        <taxon>Pterygota</taxon>
        <taxon>Neoptera</taxon>
        <taxon>Polyneoptera</taxon>
        <taxon>Phasmatodea</taxon>
        <taxon>Timematodea</taxon>
        <taxon>Timematoidea</taxon>
        <taxon>Timematidae</taxon>
        <taxon>Timema</taxon>
    </lineage>
</organism>
<dbReference type="PROSITE" id="PS50135">
    <property type="entry name" value="ZF_ZZ_2"/>
    <property type="match status" value="1"/>
</dbReference>
<sequence length="384" mass="44108">MSVSQVSYLRDMFWARTLCLAVDELLAAQEAALQDPLKFLESLQKNEHLSVPGPQVIAEVPNIDWSQYDVTFSETSQLSNRKNILCKPSTSGYNESSIKSEPESSDQRSNSKVFVRGRAFDDSKPETFNQLWTMEEQRRLEELLLEYPPEEMESNRWKKIASALGKYIKYSIEGTGHPSKFAAVFKSILSSFIRLVCPFLGNHLSCHRTYHRHHRNNHFLFRPTTFFPSHKVPVYMSDFDDAPAYNYPNASAQDDGTDENLSDDDSNNVPESLRCTSEYQQMELLRRVKKEKSGDKSFMKHLGYKCNLCEEEPIVGTRWHCSVCTSSVDYCTDCVVSQLNSANPHPLDHHLVVVKRTSKGIWDLDYFPQHSAGYNYLDPNFMPE</sequence>
<dbReference type="AlphaFoldDB" id="A0A7R9PHL5"/>
<keyword evidence="2" id="KW-0479">Metal-binding</keyword>
<evidence type="ECO:0000313" key="8">
    <source>
        <dbReference type="EMBL" id="CAD7586635.1"/>
    </source>
</evidence>
<dbReference type="Pfam" id="PF00569">
    <property type="entry name" value="ZZ"/>
    <property type="match status" value="1"/>
</dbReference>
<proteinExistence type="predicted"/>
<feature type="compositionally biased region" description="Acidic residues" evidence="6">
    <location>
        <begin position="255"/>
        <end position="266"/>
    </location>
</feature>
<evidence type="ECO:0000256" key="2">
    <source>
        <dbReference type="ARBA" id="ARBA00022723"/>
    </source>
</evidence>
<gene>
    <name evidence="8" type="ORF">TGEB3V08_LOCUS946</name>
</gene>
<feature type="domain" description="ZZ-type" evidence="7">
    <location>
        <begin position="301"/>
        <end position="359"/>
    </location>
</feature>
<evidence type="ECO:0000256" key="6">
    <source>
        <dbReference type="SAM" id="MobiDB-lite"/>
    </source>
</evidence>
<evidence type="ECO:0000256" key="4">
    <source>
        <dbReference type="ARBA" id="ARBA00022833"/>
    </source>
</evidence>
<dbReference type="CDD" id="cd00167">
    <property type="entry name" value="SANT"/>
    <property type="match status" value="1"/>
</dbReference>
<dbReference type="SUPFAM" id="SSF57850">
    <property type="entry name" value="RING/U-box"/>
    <property type="match status" value="1"/>
</dbReference>
<accession>A0A7R9PHL5</accession>
<dbReference type="Gene3D" id="3.30.60.90">
    <property type="match status" value="1"/>
</dbReference>
<dbReference type="GO" id="GO:0008270">
    <property type="term" value="F:zinc ion binding"/>
    <property type="evidence" value="ECO:0007669"/>
    <property type="project" value="UniProtKB-KW"/>
</dbReference>
<dbReference type="InterPro" id="IPR043145">
    <property type="entry name" value="Znf_ZZ_sf"/>
</dbReference>
<reference evidence="8" key="1">
    <citation type="submission" date="2020-11" db="EMBL/GenBank/DDBJ databases">
        <authorList>
            <person name="Tran Van P."/>
        </authorList>
    </citation>
    <scope>NUCLEOTIDE SEQUENCE</scope>
</reference>
<dbReference type="InterPro" id="IPR037830">
    <property type="entry name" value="ZZZ3"/>
</dbReference>
<dbReference type="InterPro" id="IPR000433">
    <property type="entry name" value="Znf_ZZ"/>
</dbReference>
<evidence type="ECO:0000256" key="3">
    <source>
        <dbReference type="ARBA" id="ARBA00022771"/>
    </source>
</evidence>